<feature type="compositionally biased region" description="Basic and acidic residues" evidence="1">
    <location>
        <begin position="200"/>
        <end position="218"/>
    </location>
</feature>
<protein>
    <submittedName>
        <fullName evidence="2">Uncharacterized protein</fullName>
    </submittedName>
</protein>
<sequence>MLVVALSTGPNSYLSAQPAKTKEIQDVNQDSSKTELLNKLMNALRSNEEDLGKTTESEADLLQALITRLQELFAKASPSPAEKTEIQQKLAALNPKLEELARTYQTVVGQLATNSIVPDSIGKQLTSKCGTAYGETLRLIQEKKLGSDKNASARLQECQAIYDLLVAQLNLQLATYNTTLTTLEAERRQLEAQLETATPEQRKDLQKKLDDNEAKAKEVQAQQKKTKEVKGKADWGKFALGALAFVVGVVLAIYGDEANGISFMIAGGKTMDEASNPKSKKEDYIVPAVVKREGVNPQTKPGDGKANEVIAALTANGLKNITSGSPSGNFIVLNDPEANTWLVYQIEPKLLVARIAPNQVQVQANGKKVSALPDIKEPQATELKDVDTAIKIRFSAKTADGAAITGGIAETGVVSRNYKVTVDDAPIPGAK</sequence>
<evidence type="ECO:0000256" key="1">
    <source>
        <dbReference type="SAM" id="MobiDB-lite"/>
    </source>
</evidence>
<dbReference type="EMBL" id="NAFI01000121">
    <property type="protein sequence ID" value="OSJ18929.1"/>
    <property type="molecule type" value="Genomic_DNA"/>
</dbReference>
<dbReference type="AlphaFoldDB" id="A0A1X3HF13"/>
<accession>A0A1X3HF13</accession>
<reference evidence="2 3" key="1">
    <citation type="submission" date="2017-03" db="EMBL/GenBank/DDBJ databases">
        <title>Whole genome sequences of fourteen strains of Bradyrhizobium canariense and one strain of Bradyrhizobium japonicum isolated from Lupinus (Papilionoideae: Genisteae) species in Algeria.</title>
        <authorList>
            <person name="Crovadore J."/>
            <person name="Chekireb D."/>
            <person name="Brachmann A."/>
            <person name="Chablais R."/>
            <person name="Cochard B."/>
            <person name="Lefort F."/>
        </authorList>
    </citation>
    <scope>NUCLEOTIDE SEQUENCE [LARGE SCALE GENOMIC DNA]</scope>
    <source>
        <strain evidence="2 3">UBMA195</strain>
    </source>
</reference>
<feature type="region of interest" description="Disordered" evidence="1">
    <location>
        <begin position="193"/>
        <end position="222"/>
    </location>
</feature>
<proteinExistence type="predicted"/>
<name>A0A1X3HF13_9BRAD</name>
<organism evidence="2 3">
    <name type="scientific">Bradyrhizobium canariense</name>
    <dbReference type="NCBI Taxonomy" id="255045"/>
    <lineage>
        <taxon>Bacteria</taxon>
        <taxon>Pseudomonadati</taxon>
        <taxon>Pseudomonadota</taxon>
        <taxon>Alphaproteobacteria</taxon>
        <taxon>Hyphomicrobiales</taxon>
        <taxon>Nitrobacteraceae</taxon>
        <taxon>Bradyrhizobium</taxon>
    </lineage>
</organism>
<dbReference type="Proteomes" id="UP000193553">
    <property type="component" value="Unassembled WGS sequence"/>
</dbReference>
<comment type="caution">
    <text evidence="2">The sequence shown here is derived from an EMBL/GenBank/DDBJ whole genome shotgun (WGS) entry which is preliminary data.</text>
</comment>
<evidence type="ECO:0000313" key="3">
    <source>
        <dbReference type="Proteomes" id="UP000193553"/>
    </source>
</evidence>
<evidence type="ECO:0000313" key="2">
    <source>
        <dbReference type="EMBL" id="OSJ18929.1"/>
    </source>
</evidence>
<gene>
    <name evidence="2" type="ORF">BSZ18_01360</name>
</gene>